<comment type="function">
    <text evidence="1 16">Membrane-anchoring subunit of succinate dehydrogenase (SDH).</text>
</comment>
<dbReference type="Gene3D" id="1.20.1300.10">
    <property type="entry name" value="Fumarate reductase/succinate dehydrogenase, transmembrane subunit"/>
    <property type="match status" value="1"/>
</dbReference>
<proteinExistence type="predicted"/>
<keyword evidence="15 16" id="KW-0472">Membrane</keyword>
<evidence type="ECO:0000256" key="13">
    <source>
        <dbReference type="ARBA" id="ARBA00022989"/>
    </source>
</evidence>
<evidence type="ECO:0000256" key="9">
    <source>
        <dbReference type="ARBA" id="ARBA00022617"/>
    </source>
</evidence>
<evidence type="ECO:0000256" key="18">
    <source>
        <dbReference type="PIRSR" id="PIRSR000169-2"/>
    </source>
</evidence>
<feature type="transmembrane region" description="Helical" evidence="19">
    <location>
        <begin position="92"/>
        <end position="113"/>
    </location>
</feature>
<dbReference type="GO" id="GO:0046872">
    <property type="term" value="F:metal ion binding"/>
    <property type="evidence" value="ECO:0007669"/>
    <property type="project" value="UniProtKB-KW"/>
</dbReference>
<dbReference type="InterPro" id="IPR034804">
    <property type="entry name" value="SQR/QFR_C/D"/>
</dbReference>
<feature type="binding site" evidence="17">
    <location>
        <position position="83"/>
    </location>
    <ligand>
        <name>a ubiquinone</name>
        <dbReference type="ChEBI" id="CHEBI:16389"/>
    </ligand>
</feature>
<dbReference type="Proteomes" id="UP000029843">
    <property type="component" value="Unassembled WGS sequence"/>
</dbReference>
<keyword evidence="11 18" id="KW-0479">Metal-binding</keyword>
<evidence type="ECO:0000256" key="19">
    <source>
        <dbReference type="SAM" id="Phobius"/>
    </source>
</evidence>
<evidence type="ECO:0000256" key="14">
    <source>
        <dbReference type="ARBA" id="ARBA00023004"/>
    </source>
</evidence>
<dbReference type="Pfam" id="PF01127">
    <property type="entry name" value="Sdh_cyt"/>
    <property type="match status" value="1"/>
</dbReference>
<keyword evidence="10 19" id="KW-0812">Transmembrane</keyword>
<dbReference type="SUPFAM" id="SSF81343">
    <property type="entry name" value="Fumarate reductase respiratory complex transmembrane subunits"/>
    <property type="match status" value="1"/>
</dbReference>
<dbReference type="GO" id="GO:0009055">
    <property type="term" value="F:electron transfer activity"/>
    <property type="evidence" value="ECO:0007669"/>
    <property type="project" value="TreeGrafter"/>
</dbReference>
<evidence type="ECO:0000256" key="3">
    <source>
        <dbReference type="ARBA" id="ARBA00005163"/>
    </source>
</evidence>
<dbReference type="PANTHER" id="PTHR38689">
    <property type="entry name" value="SUCCINATE DEHYDROGENASE HYDROPHOBIC MEMBRANE ANCHOR SUBUNIT"/>
    <property type="match status" value="1"/>
</dbReference>
<evidence type="ECO:0000256" key="2">
    <source>
        <dbReference type="ARBA" id="ARBA00004429"/>
    </source>
</evidence>
<dbReference type="InterPro" id="IPR014312">
    <property type="entry name" value="Succ_DH_anchor"/>
</dbReference>
<comment type="subcellular location">
    <subcellularLocation>
        <location evidence="2 16">Cell inner membrane</location>
        <topology evidence="2 16">Multi-pass membrane protein</topology>
    </subcellularLocation>
</comment>
<dbReference type="GO" id="GO:0006099">
    <property type="term" value="P:tricarboxylic acid cycle"/>
    <property type="evidence" value="ECO:0007669"/>
    <property type="project" value="UniProtKB-UniRule"/>
</dbReference>
<dbReference type="OrthoDB" id="5612767at2"/>
<evidence type="ECO:0000313" key="21">
    <source>
        <dbReference type="Proteomes" id="UP000029843"/>
    </source>
</evidence>
<sequence>MVNVVTSAGRNGVHDFILLRASAIILVLYTLLLAGFFVVTPSVTYDVWQGFFACMSVKVATVMALLALLVHAKIGVWQVLSDYVKPAFLRGALQFIFSVTLLAYLMFGSLTVWGV</sequence>
<dbReference type="AlphaFoldDB" id="A0A099KKA1"/>
<dbReference type="GO" id="GO:0017004">
    <property type="term" value="P:cytochrome complex assembly"/>
    <property type="evidence" value="ECO:0007669"/>
    <property type="project" value="TreeGrafter"/>
</dbReference>
<evidence type="ECO:0000256" key="7">
    <source>
        <dbReference type="ARBA" id="ARBA00022519"/>
    </source>
</evidence>
<evidence type="ECO:0000256" key="15">
    <source>
        <dbReference type="ARBA" id="ARBA00023136"/>
    </source>
</evidence>
<dbReference type="PANTHER" id="PTHR38689:SF1">
    <property type="entry name" value="SUCCINATE DEHYDROGENASE HYDROPHOBIC MEMBRANE ANCHOR SUBUNIT"/>
    <property type="match status" value="1"/>
</dbReference>
<dbReference type="GO" id="GO:0005886">
    <property type="term" value="C:plasma membrane"/>
    <property type="evidence" value="ECO:0007669"/>
    <property type="project" value="UniProtKB-SubCell"/>
</dbReference>
<protein>
    <recommendedName>
        <fullName evidence="4 16">Succinate dehydrogenase hydrophobic membrane anchor subunit</fullName>
    </recommendedName>
</protein>
<reference evidence="20 21" key="1">
    <citation type="submission" date="2014-08" db="EMBL/GenBank/DDBJ databases">
        <title>Genomic and Phenotypic Diversity of Colwellia psychrerythraea strains from Disparate Marine Basins.</title>
        <authorList>
            <person name="Techtmann S.M."/>
            <person name="Stelling S.C."/>
            <person name="Utturkar S.M."/>
            <person name="Alshibli N."/>
            <person name="Harris A."/>
            <person name="Brown S.D."/>
            <person name="Hazen T.C."/>
        </authorList>
    </citation>
    <scope>NUCLEOTIDE SEQUENCE [LARGE SCALE GENOMIC DNA]</scope>
    <source>
        <strain evidence="20 21">ND2E</strain>
    </source>
</reference>
<dbReference type="OMA" id="ISYASWT"/>
<evidence type="ECO:0000256" key="10">
    <source>
        <dbReference type="ARBA" id="ARBA00022692"/>
    </source>
</evidence>
<dbReference type="NCBIfam" id="TIGR02968">
    <property type="entry name" value="succ_dehyd_anc"/>
    <property type="match status" value="1"/>
</dbReference>
<dbReference type="RefSeq" id="WP_011043035.1">
    <property type="nucleotide sequence ID" value="NZ_JQED01000037.1"/>
</dbReference>
<organism evidence="20 21">
    <name type="scientific">Colwellia psychrerythraea</name>
    <name type="common">Vibrio psychroerythus</name>
    <dbReference type="NCBI Taxonomy" id="28229"/>
    <lineage>
        <taxon>Bacteria</taxon>
        <taxon>Pseudomonadati</taxon>
        <taxon>Pseudomonadota</taxon>
        <taxon>Gammaproteobacteria</taxon>
        <taxon>Alteromonadales</taxon>
        <taxon>Colwelliaceae</taxon>
        <taxon>Colwellia</taxon>
    </lineage>
</organism>
<keyword evidence="13 19" id="KW-1133">Transmembrane helix</keyword>
<comment type="pathway">
    <text evidence="3 16">Carbohydrate metabolism; tricarboxylic acid cycle.</text>
</comment>
<accession>A0A099KKA1</accession>
<keyword evidence="7 16" id="KW-0997">Cell inner membrane</keyword>
<keyword evidence="6 16" id="KW-1003">Cell membrane</keyword>
<name>A0A099KKA1_COLPS</name>
<keyword evidence="8 16" id="KW-0816">Tricarboxylic acid cycle</keyword>
<dbReference type="PIRSF" id="PIRSF000169">
    <property type="entry name" value="SDH_D"/>
    <property type="match status" value="1"/>
</dbReference>
<evidence type="ECO:0000256" key="8">
    <source>
        <dbReference type="ARBA" id="ARBA00022532"/>
    </source>
</evidence>
<gene>
    <name evidence="20" type="ORF">ND2E_3559</name>
</gene>
<evidence type="ECO:0000256" key="1">
    <source>
        <dbReference type="ARBA" id="ARBA00004050"/>
    </source>
</evidence>
<dbReference type="UniPathway" id="UPA00223"/>
<comment type="cofactor">
    <cofactor evidence="18">
        <name>heme</name>
        <dbReference type="ChEBI" id="CHEBI:30413"/>
    </cofactor>
    <text evidence="18">The heme is bound between the two transmembrane subunits.</text>
</comment>
<dbReference type="InterPro" id="IPR000701">
    <property type="entry name" value="SuccDH_FuR_B_TM-su"/>
</dbReference>
<keyword evidence="12 16" id="KW-0249">Electron transport</keyword>
<evidence type="ECO:0000256" key="12">
    <source>
        <dbReference type="ARBA" id="ARBA00022982"/>
    </source>
</evidence>
<feature type="binding site" description="axial binding residue" evidence="18">
    <location>
        <position position="71"/>
    </location>
    <ligand>
        <name>heme</name>
        <dbReference type="ChEBI" id="CHEBI:30413"/>
        <note>ligand shared with second transmembrane subunit</note>
    </ligand>
    <ligandPart>
        <name>Fe</name>
        <dbReference type="ChEBI" id="CHEBI:18248"/>
    </ligandPart>
</feature>
<dbReference type="CDD" id="cd03494">
    <property type="entry name" value="SQR_TypeC_SdhD"/>
    <property type="match status" value="1"/>
</dbReference>
<evidence type="ECO:0000256" key="5">
    <source>
        <dbReference type="ARBA" id="ARBA00022448"/>
    </source>
</evidence>
<evidence type="ECO:0000256" key="6">
    <source>
        <dbReference type="ARBA" id="ARBA00022475"/>
    </source>
</evidence>
<evidence type="ECO:0000256" key="17">
    <source>
        <dbReference type="PIRSR" id="PIRSR000169-1"/>
    </source>
</evidence>
<evidence type="ECO:0000256" key="4">
    <source>
        <dbReference type="ARBA" id="ARBA00019425"/>
    </source>
</evidence>
<keyword evidence="5 16" id="KW-0813">Transport</keyword>
<comment type="caution">
    <text evidence="20">The sequence shown here is derived from an EMBL/GenBank/DDBJ whole genome shotgun (WGS) entry which is preliminary data.</text>
</comment>
<evidence type="ECO:0000256" key="16">
    <source>
        <dbReference type="PIRNR" id="PIRNR000169"/>
    </source>
</evidence>
<feature type="transmembrane region" description="Helical" evidence="19">
    <location>
        <begin position="51"/>
        <end position="72"/>
    </location>
</feature>
<feature type="transmembrane region" description="Helical" evidence="19">
    <location>
        <begin position="17"/>
        <end position="39"/>
    </location>
</feature>
<dbReference type="GO" id="GO:0020037">
    <property type="term" value="F:heme binding"/>
    <property type="evidence" value="ECO:0007669"/>
    <property type="project" value="InterPro"/>
</dbReference>
<evidence type="ECO:0000313" key="20">
    <source>
        <dbReference type="EMBL" id="KGJ90003.1"/>
    </source>
</evidence>
<dbReference type="PATRIC" id="fig|28229.4.peg.2710"/>
<keyword evidence="9 18" id="KW-0349">Heme</keyword>
<evidence type="ECO:0000256" key="11">
    <source>
        <dbReference type="ARBA" id="ARBA00022723"/>
    </source>
</evidence>
<dbReference type="EMBL" id="JQED01000037">
    <property type="protein sequence ID" value="KGJ90003.1"/>
    <property type="molecule type" value="Genomic_DNA"/>
</dbReference>
<keyword evidence="14 18" id="KW-0408">Iron</keyword>